<protein>
    <submittedName>
        <fullName evidence="1">Uncharacterized protein</fullName>
    </submittedName>
</protein>
<evidence type="ECO:0000313" key="2">
    <source>
        <dbReference type="Proteomes" id="UP000294564"/>
    </source>
</evidence>
<dbReference type="OrthoDB" id="825758at2"/>
<dbReference type="EMBL" id="SLXM01000001">
    <property type="protein sequence ID" value="TCP28144.1"/>
    <property type="molecule type" value="Genomic_DNA"/>
</dbReference>
<sequence length="216" mass="25389">MAQMIIKEKNVINLLILVCLFFNSRAFSQTELKGIYYKNNGLKSSYNTYTFLSDGIFEYNSESDLGAEFFGKGHYKITNDTLVLNYDLTSLRDKSYHKSKEYYNKSDSIAVKINVYDFNLKPLTNSIHAWSYPLYKETEVNKLGELFFKFKKHKEKVAIHLVGEEIEQYVIYLLTDKNYEIDVFMKKIALHNYPKLLKDQITKIPINEFLSGYLKK</sequence>
<dbReference type="RefSeq" id="WP_132791900.1">
    <property type="nucleotide sequence ID" value="NZ_SLXM01000001.1"/>
</dbReference>
<evidence type="ECO:0000313" key="1">
    <source>
        <dbReference type="EMBL" id="TCP28144.1"/>
    </source>
</evidence>
<dbReference type="Proteomes" id="UP000294564">
    <property type="component" value="Unassembled WGS sequence"/>
</dbReference>
<reference evidence="1 2" key="1">
    <citation type="submission" date="2019-03" db="EMBL/GenBank/DDBJ databases">
        <title>Genomic Encyclopedia of Type Strains, Phase IV (KMG-IV): sequencing the most valuable type-strain genomes for metagenomic binning, comparative biology and taxonomic classification.</title>
        <authorList>
            <person name="Goeker M."/>
        </authorList>
    </citation>
    <scope>NUCLEOTIDE SEQUENCE [LARGE SCALE GENOMIC DNA]</scope>
    <source>
        <strain evidence="1 2">DSM 14836</strain>
    </source>
</reference>
<accession>A0A4R2P2G4</accession>
<proteinExistence type="predicted"/>
<dbReference type="AlphaFoldDB" id="A0A4R2P2G4"/>
<organism evidence="1 2">
    <name type="scientific">Tenacibaculum skagerrakense</name>
    <dbReference type="NCBI Taxonomy" id="186571"/>
    <lineage>
        <taxon>Bacteria</taxon>
        <taxon>Pseudomonadati</taxon>
        <taxon>Bacteroidota</taxon>
        <taxon>Flavobacteriia</taxon>
        <taxon>Flavobacteriales</taxon>
        <taxon>Flavobacteriaceae</taxon>
        <taxon>Tenacibaculum</taxon>
    </lineage>
</organism>
<name>A0A4R2P2G4_9FLAO</name>
<gene>
    <name evidence="1" type="ORF">EV195_101304</name>
</gene>
<keyword evidence="2" id="KW-1185">Reference proteome</keyword>
<comment type="caution">
    <text evidence="1">The sequence shown here is derived from an EMBL/GenBank/DDBJ whole genome shotgun (WGS) entry which is preliminary data.</text>
</comment>